<evidence type="ECO:0000256" key="2">
    <source>
        <dbReference type="ARBA" id="ARBA00022448"/>
    </source>
</evidence>
<dbReference type="Proteomes" id="UP001500851">
    <property type="component" value="Unassembled WGS sequence"/>
</dbReference>
<keyword evidence="3" id="KW-1003">Cell membrane</keyword>
<organism evidence="10 11">
    <name type="scientific">Leucobacter iarius</name>
    <dbReference type="NCBI Taxonomy" id="333963"/>
    <lineage>
        <taxon>Bacteria</taxon>
        <taxon>Bacillati</taxon>
        <taxon>Actinomycetota</taxon>
        <taxon>Actinomycetes</taxon>
        <taxon>Micrococcales</taxon>
        <taxon>Microbacteriaceae</taxon>
        <taxon>Leucobacter</taxon>
    </lineage>
</organism>
<evidence type="ECO:0000256" key="3">
    <source>
        <dbReference type="ARBA" id="ARBA00022475"/>
    </source>
</evidence>
<dbReference type="PANTHER" id="PTHR43495">
    <property type="entry name" value="GABA PERMEASE"/>
    <property type="match status" value="1"/>
</dbReference>
<dbReference type="Pfam" id="PF00324">
    <property type="entry name" value="AA_permease"/>
    <property type="match status" value="1"/>
</dbReference>
<reference evidence="11" key="1">
    <citation type="journal article" date="2019" name="Int. J. Syst. Evol. Microbiol.">
        <title>The Global Catalogue of Microorganisms (GCM) 10K type strain sequencing project: providing services to taxonomists for standard genome sequencing and annotation.</title>
        <authorList>
            <consortium name="The Broad Institute Genomics Platform"/>
            <consortium name="The Broad Institute Genome Sequencing Center for Infectious Disease"/>
            <person name="Wu L."/>
            <person name="Ma J."/>
        </authorList>
    </citation>
    <scope>NUCLEOTIDE SEQUENCE [LARGE SCALE GENOMIC DNA]</scope>
    <source>
        <strain evidence="11">JCM 14736</strain>
    </source>
</reference>
<dbReference type="PANTHER" id="PTHR43495:SF2">
    <property type="entry name" value="D-SERINE_D-ALANINE_GLYCINE TRANSPORTER"/>
    <property type="match status" value="1"/>
</dbReference>
<feature type="domain" description="Amino acid permease/ SLC12A" evidence="9">
    <location>
        <begin position="9"/>
        <end position="83"/>
    </location>
</feature>
<dbReference type="EMBL" id="BAAAOB010000001">
    <property type="protein sequence ID" value="GAA1786763.1"/>
    <property type="molecule type" value="Genomic_DNA"/>
</dbReference>
<feature type="transmembrane region" description="Helical" evidence="8">
    <location>
        <begin position="20"/>
        <end position="39"/>
    </location>
</feature>
<evidence type="ECO:0000256" key="5">
    <source>
        <dbReference type="ARBA" id="ARBA00022970"/>
    </source>
</evidence>
<feature type="transmembrane region" description="Helical" evidence="8">
    <location>
        <begin position="59"/>
        <end position="78"/>
    </location>
</feature>
<comment type="caution">
    <text evidence="10">The sequence shown here is derived from an EMBL/GenBank/DDBJ whole genome shotgun (WGS) entry which is preliminary data.</text>
</comment>
<gene>
    <name evidence="10" type="ORF">GCM10009768_14670</name>
</gene>
<keyword evidence="6 8" id="KW-1133">Transmembrane helix</keyword>
<keyword evidence="2" id="KW-0813">Transport</keyword>
<comment type="subcellular location">
    <subcellularLocation>
        <location evidence="1">Cell membrane</location>
        <topology evidence="1">Multi-pass membrane protein</topology>
    </subcellularLocation>
</comment>
<evidence type="ECO:0000313" key="11">
    <source>
        <dbReference type="Proteomes" id="UP001500851"/>
    </source>
</evidence>
<dbReference type="InterPro" id="IPR004841">
    <property type="entry name" value="AA-permease/SLC12A_dom"/>
</dbReference>
<evidence type="ECO:0000256" key="6">
    <source>
        <dbReference type="ARBA" id="ARBA00022989"/>
    </source>
</evidence>
<evidence type="ECO:0000259" key="9">
    <source>
        <dbReference type="Pfam" id="PF00324"/>
    </source>
</evidence>
<keyword evidence="7 8" id="KW-0472">Membrane</keyword>
<keyword evidence="11" id="KW-1185">Reference proteome</keyword>
<feature type="transmembrane region" description="Helical" evidence="8">
    <location>
        <begin position="84"/>
        <end position="101"/>
    </location>
</feature>
<evidence type="ECO:0000256" key="4">
    <source>
        <dbReference type="ARBA" id="ARBA00022692"/>
    </source>
</evidence>
<accession>A0ABP4XP98</accession>
<name>A0ABP4XP98_9MICO</name>
<dbReference type="Gene3D" id="1.20.1740.10">
    <property type="entry name" value="Amino acid/polyamine transporter I"/>
    <property type="match status" value="1"/>
</dbReference>
<protein>
    <recommendedName>
        <fullName evidence="9">Amino acid permease/ SLC12A domain-containing protein</fullName>
    </recommendedName>
</protein>
<sequence>MPILLLGDSVIEAFTFVTSVASTFILFIWSMIAISFIQYLRKHPERHASSKFKTPLPRVVPWVVLAFFAFILVTLALADDTRLPLMYTPIWFVVLAGMWQLTKRRLTREGRPLTAAVEIPGTGEDA</sequence>
<evidence type="ECO:0000256" key="7">
    <source>
        <dbReference type="ARBA" id="ARBA00023136"/>
    </source>
</evidence>
<keyword evidence="4 8" id="KW-0812">Transmembrane</keyword>
<keyword evidence="5" id="KW-0029">Amino-acid transport</keyword>
<evidence type="ECO:0000256" key="8">
    <source>
        <dbReference type="SAM" id="Phobius"/>
    </source>
</evidence>
<evidence type="ECO:0000256" key="1">
    <source>
        <dbReference type="ARBA" id="ARBA00004651"/>
    </source>
</evidence>
<evidence type="ECO:0000313" key="10">
    <source>
        <dbReference type="EMBL" id="GAA1786763.1"/>
    </source>
</evidence>
<proteinExistence type="predicted"/>